<dbReference type="Gene3D" id="3.40.50.300">
    <property type="entry name" value="P-loop containing nucleotide triphosphate hydrolases"/>
    <property type="match status" value="1"/>
</dbReference>
<proteinExistence type="inferred from homology"/>
<comment type="caution">
    <text evidence="12">The sequence shown here is derived from an EMBL/GenBank/DDBJ whole genome shotgun (WGS) entry which is preliminary data.</text>
</comment>
<evidence type="ECO:0000256" key="9">
    <source>
        <dbReference type="ARBA" id="ARBA00079394"/>
    </source>
</evidence>
<evidence type="ECO:0000256" key="6">
    <source>
        <dbReference type="ARBA" id="ARBA00062267"/>
    </source>
</evidence>
<dbReference type="OrthoDB" id="761538at2759"/>
<dbReference type="FunFam" id="3.40.50.300:FF:000136">
    <property type="entry name" value="Replication factor C subunit 5"/>
    <property type="match status" value="1"/>
</dbReference>
<comment type="subcellular location">
    <subcellularLocation>
        <location evidence="1">Nucleus</location>
    </subcellularLocation>
</comment>
<dbReference type="Gene3D" id="1.20.272.10">
    <property type="match status" value="1"/>
</dbReference>
<dbReference type="STRING" id="10195.A0A3M7Q9U5"/>
<gene>
    <name evidence="12" type="ORF">BpHYR1_013569</name>
</gene>
<evidence type="ECO:0000256" key="2">
    <source>
        <dbReference type="ARBA" id="ARBA00005378"/>
    </source>
</evidence>
<organism evidence="12 13">
    <name type="scientific">Brachionus plicatilis</name>
    <name type="common">Marine rotifer</name>
    <name type="synonym">Brachionus muelleri</name>
    <dbReference type="NCBI Taxonomy" id="10195"/>
    <lineage>
        <taxon>Eukaryota</taxon>
        <taxon>Metazoa</taxon>
        <taxon>Spiralia</taxon>
        <taxon>Gnathifera</taxon>
        <taxon>Rotifera</taxon>
        <taxon>Eurotatoria</taxon>
        <taxon>Monogononta</taxon>
        <taxon>Pseudotrocha</taxon>
        <taxon>Ploima</taxon>
        <taxon>Brachionidae</taxon>
        <taxon>Brachionus</taxon>
    </lineage>
</organism>
<comment type="function">
    <text evidence="5">Subunit of the replication factor C (RFC) complex which acts during elongation of primed DNA templates by DNA polymerases delta and epsilon, and is necessary for ATP-dependent loading of proliferating cell nuclear antigen (PCNA) onto primed DNA.</text>
</comment>
<dbReference type="InterPro" id="IPR027417">
    <property type="entry name" value="P-loop_NTPase"/>
</dbReference>
<accession>A0A3M7Q9U5</accession>
<dbReference type="PANTHER" id="PTHR11669">
    <property type="entry name" value="REPLICATION FACTOR C / DNA POLYMERASE III GAMMA-TAU SUBUNIT"/>
    <property type="match status" value="1"/>
</dbReference>
<dbReference type="FunFam" id="1.20.272.10:FF:000002">
    <property type="entry name" value="Replication factor C subunit 3"/>
    <property type="match status" value="1"/>
</dbReference>
<name>A0A3M7Q9U5_BRAPC</name>
<evidence type="ECO:0000256" key="4">
    <source>
        <dbReference type="ARBA" id="ARBA00023242"/>
    </source>
</evidence>
<dbReference type="GO" id="GO:0006281">
    <property type="term" value="P:DNA repair"/>
    <property type="evidence" value="ECO:0007669"/>
    <property type="project" value="UniProtKB-ARBA"/>
</dbReference>
<dbReference type="FunFam" id="1.10.8.60:FF:000030">
    <property type="entry name" value="replication factor C subunit 3"/>
    <property type="match status" value="1"/>
</dbReference>
<comment type="subunit">
    <text evidence="6">Subunit of the RFC complex, an heteropentameric complex consisting of a large subunit RFC1 and four small subunits RFC2, RFC3, RFC4 and RFC5; the RFC complex interacts with PCNA. Forms an heterotetrameric complex with RFC2, RFC4 and RFC5; this complex has ATPase activity but is not stimulated by PCNA. The heterotetramer of subunits RFC2, RFC3, RFC4 and RFC5 interacts with RAD17. Interacts with CNTD1; this interaction facilitates crossover formation.</text>
</comment>
<dbReference type="GO" id="GO:0006271">
    <property type="term" value="P:DNA strand elongation involved in DNA replication"/>
    <property type="evidence" value="ECO:0007669"/>
    <property type="project" value="UniProtKB-ARBA"/>
</dbReference>
<evidence type="ECO:0000313" key="13">
    <source>
        <dbReference type="Proteomes" id="UP000276133"/>
    </source>
</evidence>
<keyword evidence="3" id="KW-0235">DNA replication</keyword>
<evidence type="ECO:0000313" key="12">
    <source>
        <dbReference type="EMBL" id="RNA08113.1"/>
    </source>
</evidence>
<dbReference type="Pfam" id="PF13177">
    <property type="entry name" value="DNA_pol3_delta2"/>
    <property type="match status" value="1"/>
</dbReference>
<evidence type="ECO:0000256" key="1">
    <source>
        <dbReference type="ARBA" id="ARBA00004123"/>
    </source>
</evidence>
<evidence type="ECO:0000259" key="11">
    <source>
        <dbReference type="SMART" id="SM00382"/>
    </source>
</evidence>
<dbReference type="SUPFAM" id="SSF52540">
    <property type="entry name" value="P-loop containing nucleoside triphosphate hydrolases"/>
    <property type="match status" value="1"/>
</dbReference>
<dbReference type="Proteomes" id="UP000276133">
    <property type="component" value="Unassembled WGS sequence"/>
</dbReference>
<evidence type="ECO:0000256" key="8">
    <source>
        <dbReference type="ARBA" id="ARBA00076818"/>
    </source>
</evidence>
<dbReference type="GO" id="GO:0003677">
    <property type="term" value="F:DNA binding"/>
    <property type="evidence" value="ECO:0007669"/>
    <property type="project" value="InterPro"/>
</dbReference>
<keyword evidence="4" id="KW-0539">Nucleus</keyword>
<evidence type="ECO:0000256" key="5">
    <source>
        <dbReference type="ARBA" id="ARBA00058626"/>
    </source>
</evidence>
<evidence type="ECO:0000256" key="7">
    <source>
        <dbReference type="ARBA" id="ARBA00070184"/>
    </source>
</evidence>
<dbReference type="InterPro" id="IPR008921">
    <property type="entry name" value="DNA_pol3_clamp-load_cplx_C"/>
</dbReference>
<dbReference type="GO" id="GO:0005634">
    <property type="term" value="C:nucleus"/>
    <property type="evidence" value="ECO:0007669"/>
    <property type="project" value="UniProtKB-SubCell"/>
</dbReference>
<dbReference type="AlphaFoldDB" id="A0A3M7Q9U5"/>
<dbReference type="SUPFAM" id="SSF48019">
    <property type="entry name" value="post-AAA+ oligomerization domain-like"/>
    <property type="match status" value="1"/>
</dbReference>
<dbReference type="Gene3D" id="1.10.8.60">
    <property type="match status" value="1"/>
</dbReference>
<evidence type="ECO:0000256" key="3">
    <source>
        <dbReference type="ARBA" id="ARBA00022705"/>
    </source>
</evidence>
<sequence>MSLWCDKHRPKELGLLDYHKEQAEQLKKLVHSEDFPHLLVYGPNGAGKKTRIMCALRELYGPGVEKLRIERQQFETPSKKTIEMTTLASNYHIEVNASDAGIYDRIVIQEMIKTIAQTNQLDAQTQKSFKVVVLTEVDKLTKDAQHALRRTMEKYMNTCRLILCCNSTTRVIPAVRSRCLSLRVPAPTNDQIVLIIKQVCKSEGISISQDLLNKIAAKSNRNLRRAMLLCETAYISHYPFTNDQEINEPDWELFLRETARQIVQQQSVERIMQTRDRLYELLCHCIPADLIFKGLLKELLLICDGQLKPQIVEIAADMEHKMNLGDKQIFYLEAFVVKFMSVYKKYLESSLAGSFGQALK</sequence>
<comment type="similarity">
    <text evidence="2">Belongs to the activator 1 small subunits family.</text>
</comment>
<protein>
    <recommendedName>
        <fullName evidence="7">Replication factor C subunit 3</fullName>
    </recommendedName>
    <alternativeName>
        <fullName evidence="9">Activator 1 38 kDa subunit</fullName>
    </alternativeName>
    <alternativeName>
        <fullName evidence="10">Activator 1 subunit 3</fullName>
    </alternativeName>
    <alternativeName>
        <fullName evidence="8">Replication factor C 38 kDa subunit</fullName>
    </alternativeName>
</protein>
<dbReference type="SMART" id="SM00382">
    <property type="entry name" value="AAA"/>
    <property type="match status" value="1"/>
</dbReference>
<dbReference type="InterPro" id="IPR050238">
    <property type="entry name" value="DNA_Rep/Repair_Clamp_Loader"/>
</dbReference>
<evidence type="ECO:0000256" key="10">
    <source>
        <dbReference type="ARBA" id="ARBA00080379"/>
    </source>
</evidence>
<dbReference type="GO" id="GO:0005663">
    <property type="term" value="C:DNA replication factor C complex"/>
    <property type="evidence" value="ECO:0007669"/>
    <property type="project" value="TreeGrafter"/>
</dbReference>
<reference evidence="12 13" key="1">
    <citation type="journal article" date="2018" name="Sci. Rep.">
        <title>Genomic signatures of local adaptation to the degree of environmental predictability in rotifers.</title>
        <authorList>
            <person name="Franch-Gras L."/>
            <person name="Hahn C."/>
            <person name="Garcia-Roger E.M."/>
            <person name="Carmona M.J."/>
            <person name="Serra M."/>
            <person name="Gomez A."/>
        </authorList>
    </citation>
    <scope>NUCLEOTIDE SEQUENCE [LARGE SCALE GENOMIC DNA]</scope>
    <source>
        <strain evidence="12">HYR1</strain>
    </source>
</reference>
<dbReference type="Pfam" id="PF22534">
    <property type="entry name" value="RFC_C"/>
    <property type="match status" value="1"/>
</dbReference>
<dbReference type="CDD" id="cd00009">
    <property type="entry name" value="AAA"/>
    <property type="match status" value="1"/>
</dbReference>
<dbReference type="EMBL" id="REGN01006854">
    <property type="protein sequence ID" value="RNA08113.1"/>
    <property type="molecule type" value="Genomic_DNA"/>
</dbReference>
<keyword evidence="13" id="KW-1185">Reference proteome</keyword>
<feature type="domain" description="AAA+ ATPase" evidence="11">
    <location>
        <begin position="34"/>
        <end position="190"/>
    </location>
</feature>
<dbReference type="GO" id="GO:0003689">
    <property type="term" value="F:DNA clamp loader activity"/>
    <property type="evidence" value="ECO:0007669"/>
    <property type="project" value="TreeGrafter"/>
</dbReference>
<dbReference type="InterPro" id="IPR003593">
    <property type="entry name" value="AAA+_ATPase"/>
</dbReference>
<dbReference type="Pfam" id="PF21960">
    <property type="entry name" value="RCF1-5-like_lid"/>
    <property type="match status" value="1"/>
</dbReference>
<dbReference type="PANTHER" id="PTHR11669:SF1">
    <property type="entry name" value="REPLICATION FACTOR C SUBUNIT 3"/>
    <property type="match status" value="1"/>
</dbReference>